<dbReference type="GO" id="GO:0012505">
    <property type="term" value="C:endomembrane system"/>
    <property type="evidence" value="ECO:0007669"/>
    <property type="project" value="UniProtKB-SubCell"/>
</dbReference>
<reference evidence="7 8" key="1">
    <citation type="submission" date="2016-10" db="EMBL/GenBank/DDBJ databases">
        <authorList>
            <person name="de Groot N.N."/>
        </authorList>
    </citation>
    <scope>NUCLEOTIDE SEQUENCE [LARGE SCALE GENOMIC DNA]</scope>
    <source>
        <strain evidence="7 8">NP_1H</strain>
    </source>
</reference>
<dbReference type="InterPro" id="IPR003807">
    <property type="entry name" value="DUF202"/>
</dbReference>
<accession>A0A1G8H8Z5</accession>
<comment type="subcellular location">
    <subcellularLocation>
        <location evidence="1">Endomembrane system</location>
        <topology evidence="1">Multi-pass membrane protein</topology>
    </subcellularLocation>
</comment>
<gene>
    <name evidence="7" type="ORF">SAMN04488693_105116</name>
</gene>
<feature type="transmembrane region" description="Helical" evidence="5">
    <location>
        <begin position="16"/>
        <end position="34"/>
    </location>
</feature>
<evidence type="ECO:0000256" key="4">
    <source>
        <dbReference type="ARBA" id="ARBA00023136"/>
    </source>
</evidence>
<dbReference type="STRING" id="335973.SAMN04488693_105116"/>
<dbReference type="Pfam" id="PF02656">
    <property type="entry name" value="DUF202"/>
    <property type="match status" value="1"/>
</dbReference>
<organism evidence="7 8">
    <name type="scientific">Arthrobacter subterraneus</name>
    <dbReference type="NCBI Taxonomy" id="335973"/>
    <lineage>
        <taxon>Bacteria</taxon>
        <taxon>Bacillati</taxon>
        <taxon>Actinomycetota</taxon>
        <taxon>Actinomycetes</taxon>
        <taxon>Micrococcales</taxon>
        <taxon>Micrococcaceae</taxon>
        <taxon>Arthrobacter</taxon>
    </lineage>
</organism>
<evidence type="ECO:0000256" key="2">
    <source>
        <dbReference type="ARBA" id="ARBA00022692"/>
    </source>
</evidence>
<feature type="transmembrane region" description="Helical" evidence="5">
    <location>
        <begin position="80"/>
        <end position="104"/>
    </location>
</feature>
<keyword evidence="4 5" id="KW-0472">Membrane</keyword>
<dbReference type="RefSeq" id="WP_342707437.1">
    <property type="nucleotide sequence ID" value="NZ_FNDT01000005.1"/>
</dbReference>
<feature type="transmembrane region" description="Helical" evidence="5">
    <location>
        <begin position="40"/>
        <end position="59"/>
    </location>
</feature>
<dbReference type="EMBL" id="FNDT01000005">
    <property type="protein sequence ID" value="SDI03126.1"/>
    <property type="molecule type" value="Genomic_DNA"/>
</dbReference>
<evidence type="ECO:0000256" key="1">
    <source>
        <dbReference type="ARBA" id="ARBA00004127"/>
    </source>
</evidence>
<proteinExistence type="predicted"/>
<evidence type="ECO:0000313" key="8">
    <source>
        <dbReference type="Proteomes" id="UP000199258"/>
    </source>
</evidence>
<evidence type="ECO:0000313" key="7">
    <source>
        <dbReference type="EMBL" id="SDI03126.1"/>
    </source>
</evidence>
<evidence type="ECO:0000256" key="3">
    <source>
        <dbReference type="ARBA" id="ARBA00022989"/>
    </source>
</evidence>
<dbReference type="AlphaFoldDB" id="A0A1G8H8Z5"/>
<feature type="domain" description="DUF202" evidence="6">
    <location>
        <begin position="5"/>
        <end position="67"/>
    </location>
</feature>
<evidence type="ECO:0000256" key="5">
    <source>
        <dbReference type="SAM" id="Phobius"/>
    </source>
</evidence>
<keyword evidence="3 5" id="KW-1133">Transmembrane helix</keyword>
<keyword evidence="2 5" id="KW-0812">Transmembrane</keyword>
<sequence>MLDRDPGLQPERTSLAWGRTLTALVGSSLLFLRWVPDHGWFAVALVASALAAAMGIYGSQRRRYARSVAGVSRGQVDADVVAVVCTSLAVAAMGALGIYTVLFLPL</sequence>
<name>A0A1G8H8Z5_9MICC</name>
<dbReference type="Proteomes" id="UP000199258">
    <property type="component" value="Unassembled WGS sequence"/>
</dbReference>
<evidence type="ECO:0000259" key="6">
    <source>
        <dbReference type="Pfam" id="PF02656"/>
    </source>
</evidence>
<keyword evidence="8" id="KW-1185">Reference proteome</keyword>
<protein>
    <recommendedName>
        <fullName evidence="6">DUF202 domain-containing protein</fullName>
    </recommendedName>
</protein>